<dbReference type="Pfam" id="PF00252">
    <property type="entry name" value="Ribosomal_L16"/>
    <property type="match status" value="1"/>
</dbReference>
<evidence type="ECO:0000256" key="2">
    <source>
        <dbReference type="ARBA" id="ARBA00022980"/>
    </source>
</evidence>
<dbReference type="SUPFAM" id="SSF54686">
    <property type="entry name" value="Ribosomal protein L16p/L10e"/>
    <property type="match status" value="1"/>
</dbReference>
<dbReference type="NCBIfam" id="TIGR01164">
    <property type="entry name" value="rplP_bact"/>
    <property type="match status" value="1"/>
</dbReference>
<dbReference type="GO" id="GO:0019843">
    <property type="term" value="F:rRNA binding"/>
    <property type="evidence" value="ECO:0007669"/>
    <property type="project" value="InterPro"/>
</dbReference>
<dbReference type="GO" id="GO:0009507">
    <property type="term" value="C:chloroplast"/>
    <property type="evidence" value="ECO:0007669"/>
    <property type="project" value="UniProtKB-SubCell"/>
</dbReference>
<dbReference type="GO" id="GO:0032543">
    <property type="term" value="P:mitochondrial translation"/>
    <property type="evidence" value="ECO:0007669"/>
    <property type="project" value="TreeGrafter"/>
</dbReference>
<dbReference type="PANTHER" id="PTHR12220:SF13">
    <property type="entry name" value="LARGE RIBOSOMAL SUBUNIT PROTEIN UL16M"/>
    <property type="match status" value="1"/>
</dbReference>
<keyword evidence="6 7" id="KW-0934">Plastid</keyword>
<comment type="similarity">
    <text evidence="1 5">Belongs to the universal ribosomal protein uL16 family.</text>
</comment>
<reference evidence="7" key="1">
    <citation type="journal article" date="2018" name="Genome Biol. Evol.">
        <title>Genome Reports: Contracted Genes and Dwarfed Plastome in Mycoheterotrophic Sciaphila thaidanica (Triuridaceae, Pandanales).</title>
        <authorList>
            <person name="Petersen G."/>
            <person name="Zervas A."/>
            <person name="Pedersen H.A.E."/>
            <person name="Seberg O."/>
        </authorList>
    </citation>
    <scope>NUCLEOTIDE SEQUENCE</scope>
</reference>
<keyword evidence="2 5" id="KW-0689">Ribosomal protein</keyword>
<dbReference type="AlphaFoldDB" id="A0A2R4PAJ6"/>
<protein>
    <recommendedName>
        <fullName evidence="4 6">50S ribosomal protein L16, chloroplastic</fullName>
    </recommendedName>
</protein>
<evidence type="ECO:0000313" key="7">
    <source>
        <dbReference type="EMBL" id="AVX48099.1"/>
    </source>
</evidence>
<dbReference type="CDD" id="cd01433">
    <property type="entry name" value="Ribosomal_L16_L10e"/>
    <property type="match status" value="1"/>
</dbReference>
<dbReference type="GO" id="GO:0005762">
    <property type="term" value="C:mitochondrial large ribosomal subunit"/>
    <property type="evidence" value="ECO:0007669"/>
    <property type="project" value="TreeGrafter"/>
</dbReference>
<dbReference type="InterPro" id="IPR000114">
    <property type="entry name" value="Ribosomal_uL16_bact-type"/>
</dbReference>
<dbReference type="GO" id="GO:0003735">
    <property type="term" value="F:structural constituent of ribosome"/>
    <property type="evidence" value="ECO:0007669"/>
    <property type="project" value="InterPro"/>
</dbReference>
<comment type="subcellular location">
    <subcellularLocation>
        <location evidence="6">Plastid</location>
        <location evidence="6">Chloroplast</location>
    </subcellularLocation>
</comment>
<geneLocation type="chloroplast" evidence="7"/>
<evidence type="ECO:0000256" key="5">
    <source>
        <dbReference type="RuleBase" id="RU004413"/>
    </source>
</evidence>
<evidence type="ECO:0000256" key="1">
    <source>
        <dbReference type="ARBA" id="ARBA00008931"/>
    </source>
</evidence>
<dbReference type="PANTHER" id="PTHR12220">
    <property type="entry name" value="50S/60S RIBOSOMAL PROTEIN L16"/>
    <property type="match status" value="1"/>
</dbReference>
<dbReference type="InterPro" id="IPR047873">
    <property type="entry name" value="Ribosomal_uL16"/>
</dbReference>
<dbReference type="EMBL" id="MG757197">
    <property type="protein sequence ID" value="AVX48099.1"/>
    <property type="molecule type" value="Genomic_DNA"/>
</dbReference>
<dbReference type="PRINTS" id="PR00060">
    <property type="entry name" value="RIBOSOMALL16"/>
</dbReference>
<accession>A0A2R4PAJ6</accession>
<keyword evidence="6 7" id="KW-0150">Chloroplast</keyword>
<proteinExistence type="inferred from homology"/>
<evidence type="ECO:0000256" key="4">
    <source>
        <dbReference type="ARBA" id="ARBA00035526"/>
    </source>
</evidence>
<evidence type="ECO:0000256" key="3">
    <source>
        <dbReference type="ARBA" id="ARBA00023274"/>
    </source>
</evidence>
<dbReference type="InterPro" id="IPR036920">
    <property type="entry name" value="Ribosomal_uL16_sf"/>
</dbReference>
<organism evidence="7">
    <name type="scientific">Sciaphila thaidanica</name>
    <dbReference type="NCBI Taxonomy" id="2161793"/>
    <lineage>
        <taxon>Eukaryota</taxon>
        <taxon>Viridiplantae</taxon>
        <taxon>Streptophyta</taxon>
        <taxon>Embryophyta</taxon>
        <taxon>Tracheophyta</taxon>
        <taxon>Spermatophyta</taxon>
        <taxon>Magnoliopsida</taxon>
        <taxon>Liliopsida</taxon>
        <taxon>Pandanales</taxon>
        <taxon>Triuridaceae</taxon>
        <taxon>Sciaphila</taxon>
    </lineage>
</organism>
<keyword evidence="3 5" id="KW-0687">Ribonucleoprotein</keyword>
<comment type="subunit">
    <text evidence="6">Part of the 50S ribosomal subunit.</text>
</comment>
<dbReference type="InterPro" id="IPR016180">
    <property type="entry name" value="Ribosomal_uL16_dom"/>
</dbReference>
<gene>
    <name evidence="7" type="primary">rpl16</name>
</gene>
<evidence type="ECO:0000256" key="6">
    <source>
        <dbReference type="RuleBase" id="RU004415"/>
    </source>
</evidence>
<sequence length="124" mass="14494">MLNPIKTRFNKQHKIKMKGLSLRGNNICFGEYALQALESVCITSKQIESGIKEISKNMHIKIWIRIFPDKPVFIKSTEKRTWVFIIKPGKIIYEIMGLSEILAKKYIRMAANKLPIKTRFIKKK</sequence>
<dbReference type="Gene3D" id="3.90.1170.10">
    <property type="entry name" value="Ribosomal protein L10e/L16"/>
    <property type="match status" value="1"/>
</dbReference>
<name>A0A2R4PAJ6_9LILI</name>